<keyword evidence="3" id="KW-1185">Reference proteome</keyword>
<dbReference type="Proteomes" id="UP000017559">
    <property type="component" value="Unassembled WGS sequence"/>
</dbReference>
<dbReference type="AlphaFoldDB" id="V2X5R9"/>
<organism evidence="2 3">
    <name type="scientific">Moniliophthora roreri (strain MCA 2997)</name>
    <name type="common">Cocoa frosty pod rot fungus</name>
    <name type="synonym">Crinipellis roreri</name>
    <dbReference type="NCBI Taxonomy" id="1381753"/>
    <lineage>
        <taxon>Eukaryota</taxon>
        <taxon>Fungi</taxon>
        <taxon>Dikarya</taxon>
        <taxon>Basidiomycota</taxon>
        <taxon>Agaricomycotina</taxon>
        <taxon>Agaricomycetes</taxon>
        <taxon>Agaricomycetidae</taxon>
        <taxon>Agaricales</taxon>
        <taxon>Marasmiineae</taxon>
        <taxon>Marasmiaceae</taxon>
        <taxon>Moniliophthora</taxon>
    </lineage>
</organism>
<feature type="region of interest" description="Disordered" evidence="1">
    <location>
        <begin position="1"/>
        <end position="28"/>
    </location>
</feature>
<evidence type="ECO:0000313" key="3">
    <source>
        <dbReference type="Proteomes" id="UP000017559"/>
    </source>
</evidence>
<reference evidence="2 3" key="1">
    <citation type="journal article" date="2014" name="BMC Genomics">
        <title>Genome and secretome analysis of the hemibiotrophic fungal pathogen, Moniliophthora roreri, which causes frosty pod rot disease of cacao: mechanisms of the biotrophic and necrotrophic phases.</title>
        <authorList>
            <person name="Meinhardt L.W."/>
            <person name="Costa G.G.L."/>
            <person name="Thomazella D.P.T."/>
            <person name="Teixeira P.J.P.L."/>
            <person name="Carazzolle M.F."/>
            <person name="Schuster S.C."/>
            <person name="Carlson J.E."/>
            <person name="Guiltinan M.J."/>
            <person name="Mieczkowski P."/>
            <person name="Farmer A."/>
            <person name="Ramaraj T."/>
            <person name="Crozier J."/>
            <person name="Davis R.E."/>
            <person name="Shao J."/>
            <person name="Melnick R.L."/>
            <person name="Pereira G.A.G."/>
            <person name="Bailey B.A."/>
        </authorList>
    </citation>
    <scope>NUCLEOTIDE SEQUENCE [LARGE SCALE GENOMIC DNA]</scope>
    <source>
        <strain evidence="2 3">MCA 2997</strain>
    </source>
</reference>
<dbReference type="KEGG" id="mrr:Moror_15345"/>
<accession>V2X5R9</accession>
<protein>
    <submittedName>
        <fullName evidence="2">Uncharacterized protein</fullName>
    </submittedName>
</protein>
<gene>
    <name evidence="2" type="ORF">Moror_15345</name>
</gene>
<sequence>MDQDGSTENGEEDTEETGNELDGLDDEQEIYYTDMEEEDEIEIEIEIIDGEESSEEWEKDIESECEDEEMEE</sequence>
<proteinExistence type="predicted"/>
<evidence type="ECO:0000313" key="2">
    <source>
        <dbReference type="EMBL" id="ESK87805.1"/>
    </source>
</evidence>
<name>V2X5R9_MONRO</name>
<evidence type="ECO:0000256" key="1">
    <source>
        <dbReference type="SAM" id="MobiDB-lite"/>
    </source>
</evidence>
<dbReference type="HOGENOM" id="CLU_2722759_0_0_1"/>
<comment type="caution">
    <text evidence="2">The sequence shown here is derived from an EMBL/GenBank/DDBJ whole genome shotgun (WGS) entry which is preliminary data.</text>
</comment>
<feature type="region of interest" description="Disordered" evidence="1">
    <location>
        <begin position="46"/>
        <end position="72"/>
    </location>
</feature>
<dbReference type="EMBL" id="AWSO01000736">
    <property type="protein sequence ID" value="ESK87805.1"/>
    <property type="molecule type" value="Genomic_DNA"/>
</dbReference>